<proteinExistence type="predicted"/>
<feature type="compositionally biased region" description="Polar residues" evidence="1">
    <location>
        <begin position="123"/>
        <end position="135"/>
    </location>
</feature>
<feature type="region of interest" description="Disordered" evidence="1">
    <location>
        <begin position="55"/>
        <end position="155"/>
    </location>
</feature>
<feature type="compositionally biased region" description="Basic and acidic residues" evidence="1">
    <location>
        <begin position="82"/>
        <end position="93"/>
    </location>
</feature>
<organism evidence="2 3">
    <name type="scientific">Colocasia esculenta</name>
    <name type="common">Wild taro</name>
    <name type="synonym">Arum esculentum</name>
    <dbReference type="NCBI Taxonomy" id="4460"/>
    <lineage>
        <taxon>Eukaryota</taxon>
        <taxon>Viridiplantae</taxon>
        <taxon>Streptophyta</taxon>
        <taxon>Embryophyta</taxon>
        <taxon>Tracheophyta</taxon>
        <taxon>Spermatophyta</taxon>
        <taxon>Magnoliopsida</taxon>
        <taxon>Liliopsida</taxon>
        <taxon>Araceae</taxon>
        <taxon>Aroideae</taxon>
        <taxon>Colocasieae</taxon>
        <taxon>Colocasia</taxon>
    </lineage>
</organism>
<keyword evidence="3" id="KW-1185">Reference proteome</keyword>
<evidence type="ECO:0000313" key="3">
    <source>
        <dbReference type="Proteomes" id="UP000652761"/>
    </source>
</evidence>
<reference evidence="2" key="1">
    <citation type="submission" date="2017-07" db="EMBL/GenBank/DDBJ databases">
        <title>Taro Niue Genome Assembly and Annotation.</title>
        <authorList>
            <person name="Atibalentja N."/>
            <person name="Keating K."/>
            <person name="Fields C.J."/>
        </authorList>
    </citation>
    <scope>NUCLEOTIDE SEQUENCE</scope>
    <source>
        <strain evidence="2">Niue_2</strain>
        <tissue evidence="2">Leaf</tissue>
    </source>
</reference>
<feature type="compositionally biased region" description="Polar residues" evidence="1">
    <location>
        <begin position="58"/>
        <end position="72"/>
    </location>
</feature>
<evidence type="ECO:0000256" key="1">
    <source>
        <dbReference type="SAM" id="MobiDB-lite"/>
    </source>
</evidence>
<feature type="compositionally biased region" description="Basic and acidic residues" evidence="1">
    <location>
        <begin position="138"/>
        <end position="147"/>
    </location>
</feature>
<dbReference type="EMBL" id="NMUH01002224">
    <property type="protein sequence ID" value="MQL98691.1"/>
    <property type="molecule type" value="Genomic_DNA"/>
</dbReference>
<comment type="caution">
    <text evidence="2">The sequence shown here is derived from an EMBL/GenBank/DDBJ whole genome shotgun (WGS) entry which is preliminary data.</text>
</comment>
<dbReference type="AlphaFoldDB" id="A0A843VNT9"/>
<name>A0A843VNT9_COLES</name>
<evidence type="ECO:0000313" key="2">
    <source>
        <dbReference type="EMBL" id="MQL98691.1"/>
    </source>
</evidence>
<sequence>MEMAEVCLHPQADEVTGLRREVDELRSQLGTKWQNILVLRANMRGLERALSLVGRSRMSANRSCAPSGSTGHYLTGCSRRRRNEEEGRRHEGAAKGSTTGPREMAPPPSHPPEGELKGDGDGNTLQGEQHGSNAPSPRVERTIKMEGLEGIFGNN</sequence>
<protein>
    <submittedName>
        <fullName evidence="2">Uncharacterized protein</fullName>
    </submittedName>
</protein>
<dbReference type="Proteomes" id="UP000652761">
    <property type="component" value="Unassembled WGS sequence"/>
</dbReference>
<gene>
    <name evidence="2" type="ORF">Taro_031405</name>
</gene>
<accession>A0A843VNT9</accession>